<sequence>MDHLIKDCPLLKEEQRKNSEKQQQLASKAFKKAIKAIWGETSNEESEEEDGESNLSLMAKSDTDSGSDSSEENEEELEIGLVPYSTNQKLENSGGTTPEIVVSPEEGAREGTSSDPAPETQNENP</sequence>
<accession>A0ABS8UKI0</accession>
<evidence type="ECO:0000313" key="3">
    <source>
        <dbReference type="Proteomes" id="UP000823775"/>
    </source>
</evidence>
<dbReference type="EMBL" id="JACEIK010002131">
    <property type="protein sequence ID" value="MCD9559319.1"/>
    <property type="molecule type" value="Genomic_DNA"/>
</dbReference>
<feature type="compositionally biased region" description="Polar residues" evidence="1">
    <location>
        <begin position="111"/>
        <end position="125"/>
    </location>
</feature>
<dbReference type="Proteomes" id="UP000823775">
    <property type="component" value="Unassembled WGS sequence"/>
</dbReference>
<feature type="compositionally biased region" description="Acidic residues" evidence="1">
    <location>
        <begin position="42"/>
        <end position="52"/>
    </location>
</feature>
<evidence type="ECO:0000313" key="2">
    <source>
        <dbReference type="EMBL" id="MCD9559319.1"/>
    </source>
</evidence>
<organism evidence="2 3">
    <name type="scientific">Datura stramonium</name>
    <name type="common">Jimsonweed</name>
    <name type="synonym">Common thornapple</name>
    <dbReference type="NCBI Taxonomy" id="4076"/>
    <lineage>
        <taxon>Eukaryota</taxon>
        <taxon>Viridiplantae</taxon>
        <taxon>Streptophyta</taxon>
        <taxon>Embryophyta</taxon>
        <taxon>Tracheophyta</taxon>
        <taxon>Spermatophyta</taxon>
        <taxon>Magnoliopsida</taxon>
        <taxon>eudicotyledons</taxon>
        <taxon>Gunneridae</taxon>
        <taxon>Pentapetalae</taxon>
        <taxon>asterids</taxon>
        <taxon>lamiids</taxon>
        <taxon>Solanales</taxon>
        <taxon>Solanaceae</taxon>
        <taxon>Solanoideae</taxon>
        <taxon>Datureae</taxon>
        <taxon>Datura</taxon>
    </lineage>
</organism>
<feature type="compositionally biased region" description="Acidic residues" evidence="1">
    <location>
        <begin position="69"/>
        <end position="78"/>
    </location>
</feature>
<reference evidence="2 3" key="1">
    <citation type="journal article" date="2021" name="BMC Genomics">
        <title>Datura genome reveals duplications of psychoactive alkaloid biosynthetic genes and high mutation rate following tissue culture.</title>
        <authorList>
            <person name="Rajewski A."/>
            <person name="Carter-House D."/>
            <person name="Stajich J."/>
            <person name="Litt A."/>
        </authorList>
    </citation>
    <scope>NUCLEOTIDE SEQUENCE [LARGE SCALE GENOMIC DNA]</scope>
    <source>
        <strain evidence="2">AR-01</strain>
    </source>
</reference>
<keyword evidence="3" id="KW-1185">Reference proteome</keyword>
<proteinExistence type="predicted"/>
<feature type="region of interest" description="Disordered" evidence="1">
    <location>
        <begin position="39"/>
        <end position="125"/>
    </location>
</feature>
<name>A0ABS8UKI0_DATST</name>
<gene>
    <name evidence="2" type="ORF">HAX54_017217</name>
</gene>
<feature type="region of interest" description="Disordered" evidence="1">
    <location>
        <begin position="1"/>
        <end position="25"/>
    </location>
</feature>
<feature type="compositionally biased region" description="Polar residues" evidence="1">
    <location>
        <begin position="84"/>
        <end position="96"/>
    </location>
</feature>
<evidence type="ECO:0000256" key="1">
    <source>
        <dbReference type="SAM" id="MobiDB-lite"/>
    </source>
</evidence>
<comment type="caution">
    <text evidence="2">The sequence shown here is derived from an EMBL/GenBank/DDBJ whole genome shotgun (WGS) entry which is preliminary data.</text>
</comment>
<protein>
    <submittedName>
        <fullName evidence="2">Uncharacterized protein</fullName>
    </submittedName>
</protein>
<feature type="compositionally biased region" description="Basic and acidic residues" evidence="1">
    <location>
        <begin position="1"/>
        <end position="20"/>
    </location>
</feature>